<gene>
    <name evidence="2" type="ORF">HINF_LOCUS3325</name>
    <name evidence="3" type="ORF">HINF_LOCUS34000</name>
</gene>
<comment type="caution">
    <text evidence="2">The sequence shown here is derived from an EMBL/GenBank/DDBJ whole genome shotgun (WGS) entry which is preliminary data.</text>
</comment>
<dbReference type="EMBL" id="CATOUU010000075">
    <property type="protein sequence ID" value="CAI9915680.1"/>
    <property type="molecule type" value="Genomic_DNA"/>
</dbReference>
<dbReference type="Proteomes" id="UP001642409">
    <property type="component" value="Unassembled WGS sequence"/>
</dbReference>
<evidence type="ECO:0000313" key="3">
    <source>
        <dbReference type="EMBL" id="CAL6031423.1"/>
    </source>
</evidence>
<reference evidence="2" key="1">
    <citation type="submission" date="2023-06" db="EMBL/GenBank/DDBJ databases">
        <authorList>
            <person name="Kurt Z."/>
        </authorList>
    </citation>
    <scope>NUCLEOTIDE SEQUENCE</scope>
</reference>
<feature type="transmembrane region" description="Helical" evidence="1">
    <location>
        <begin position="121"/>
        <end position="150"/>
    </location>
</feature>
<organism evidence="2">
    <name type="scientific">Hexamita inflata</name>
    <dbReference type="NCBI Taxonomy" id="28002"/>
    <lineage>
        <taxon>Eukaryota</taxon>
        <taxon>Metamonada</taxon>
        <taxon>Diplomonadida</taxon>
        <taxon>Hexamitidae</taxon>
        <taxon>Hexamitinae</taxon>
        <taxon>Hexamita</taxon>
    </lineage>
</organism>
<dbReference type="AlphaFoldDB" id="A0AA86NA88"/>
<keyword evidence="4" id="KW-1185">Reference proteome</keyword>
<keyword evidence="1" id="KW-0472">Membrane</keyword>
<evidence type="ECO:0000313" key="4">
    <source>
        <dbReference type="Proteomes" id="UP001642409"/>
    </source>
</evidence>
<dbReference type="EMBL" id="CAXDID020000119">
    <property type="protein sequence ID" value="CAL6031423.1"/>
    <property type="molecule type" value="Genomic_DNA"/>
</dbReference>
<keyword evidence="1" id="KW-0812">Transmembrane</keyword>
<evidence type="ECO:0000313" key="2">
    <source>
        <dbReference type="EMBL" id="CAI9915680.1"/>
    </source>
</evidence>
<keyword evidence="1" id="KW-1133">Transmembrane helix</keyword>
<name>A0AA86NA88_9EUKA</name>
<sequence>MQRKLNQYKRQQSGIHYILYIIYKHTTKYITDHQNFPKFEKLCCVVLYRYSVTKPKKEQMKLEKQLKMSTLKVLRKITSCGHIKTPETNVGTLFKIDIWVLRTTILLIYVVCKHKSCQRRLFLYIHSTSIFYCIPWFIFTWNIIIIVRLFSVI</sequence>
<evidence type="ECO:0000256" key="1">
    <source>
        <dbReference type="SAM" id="Phobius"/>
    </source>
</evidence>
<protein>
    <submittedName>
        <fullName evidence="3">Hypothetical_protein</fullName>
    </submittedName>
</protein>
<accession>A0AA86NA88</accession>
<reference evidence="3 4" key="2">
    <citation type="submission" date="2024-07" db="EMBL/GenBank/DDBJ databases">
        <authorList>
            <person name="Akdeniz Z."/>
        </authorList>
    </citation>
    <scope>NUCLEOTIDE SEQUENCE [LARGE SCALE GENOMIC DNA]</scope>
</reference>
<proteinExistence type="predicted"/>